<keyword evidence="8 12" id="KW-1133">Transmembrane helix</keyword>
<organism evidence="15 16">
    <name type="scientific">Sulfitobacter alexandrii</name>
    <dbReference type="NCBI Taxonomy" id="1917485"/>
    <lineage>
        <taxon>Bacteria</taxon>
        <taxon>Pseudomonadati</taxon>
        <taxon>Pseudomonadota</taxon>
        <taxon>Alphaproteobacteria</taxon>
        <taxon>Rhodobacterales</taxon>
        <taxon>Roseobacteraceae</taxon>
        <taxon>Sulfitobacter</taxon>
    </lineage>
</organism>
<keyword evidence="5" id="KW-0808">Transferase</keyword>
<dbReference type="InterPro" id="IPR036890">
    <property type="entry name" value="HATPase_C_sf"/>
</dbReference>
<dbReference type="SMART" id="SM00387">
    <property type="entry name" value="HATPase_c"/>
    <property type="match status" value="1"/>
</dbReference>
<accession>A0A1J0WG55</accession>
<dbReference type="GO" id="GO:0000155">
    <property type="term" value="F:phosphorelay sensor kinase activity"/>
    <property type="evidence" value="ECO:0007669"/>
    <property type="project" value="InterPro"/>
</dbReference>
<dbReference type="FunFam" id="3.30.565.10:FF:000010">
    <property type="entry name" value="Sensor histidine kinase RcsC"/>
    <property type="match status" value="1"/>
</dbReference>
<reference evidence="15 16" key="1">
    <citation type="submission" date="2016-11" db="EMBL/GenBank/DDBJ databases">
        <title>Complete genome sequence of Sulfitobacter sp. AM1-D1, a toxic bacteria associated with marine dinoflagellate Alexandrium minutum in East China Sea.</title>
        <authorList>
            <person name="Yang Q."/>
            <person name="Zhang X."/>
            <person name="Tian X."/>
        </authorList>
    </citation>
    <scope>NUCLEOTIDE SEQUENCE [LARGE SCALE GENOMIC DNA]</scope>
    <source>
        <strain evidence="15 16">AM1-D1</strain>
    </source>
</reference>
<name>A0A1J0WG55_9RHOB</name>
<dbReference type="InterPro" id="IPR003661">
    <property type="entry name" value="HisK_dim/P_dom"/>
</dbReference>
<dbReference type="Gene3D" id="3.30.450.20">
    <property type="entry name" value="PAS domain"/>
    <property type="match status" value="1"/>
</dbReference>
<feature type="transmembrane region" description="Helical" evidence="12">
    <location>
        <begin position="260"/>
        <end position="281"/>
    </location>
</feature>
<dbReference type="PROSITE" id="PS50109">
    <property type="entry name" value="HIS_KIN"/>
    <property type="match status" value="1"/>
</dbReference>
<dbReference type="EMBL" id="CP018076">
    <property type="protein sequence ID" value="APE43295.1"/>
    <property type="molecule type" value="Genomic_DNA"/>
</dbReference>
<feature type="domain" description="CHASE" evidence="14">
    <location>
        <begin position="102"/>
        <end position="194"/>
    </location>
</feature>
<comment type="catalytic activity">
    <reaction evidence="1">
        <text>ATP + protein L-histidine = ADP + protein N-phospho-L-histidine.</text>
        <dbReference type="EC" id="2.7.13.3"/>
    </reaction>
</comment>
<protein>
    <recommendedName>
        <fullName evidence="3">histidine kinase</fullName>
        <ecNumber evidence="3">2.7.13.3</ecNumber>
    </recommendedName>
</protein>
<proteinExistence type="predicted"/>
<evidence type="ECO:0000256" key="8">
    <source>
        <dbReference type="ARBA" id="ARBA00022989"/>
    </source>
</evidence>
<evidence type="ECO:0000256" key="12">
    <source>
        <dbReference type="SAM" id="Phobius"/>
    </source>
</evidence>
<keyword evidence="6 12" id="KW-0812">Transmembrane</keyword>
<dbReference type="CDD" id="cd00082">
    <property type="entry name" value="HisKA"/>
    <property type="match status" value="1"/>
</dbReference>
<dbReference type="InterPro" id="IPR005467">
    <property type="entry name" value="His_kinase_dom"/>
</dbReference>
<comment type="subcellular location">
    <subcellularLocation>
        <location evidence="2">Membrane</location>
    </subcellularLocation>
</comment>
<dbReference type="Gene3D" id="3.30.565.10">
    <property type="entry name" value="Histidine kinase-like ATPase, C-terminal domain"/>
    <property type="match status" value="1"/>
</dbReference>
<evidence type="ECO:0000256" key="1">
    <source>
        <dbReference type="ARBA" id="ARBA00000085"/>
    </source>
</evidence>
<evidence type="ECO:0000259" key="14">
    <source>
        <dbReference type="PROSITE" id="PS50839"/>
    </source>
</evidence>
<evidence type="ECO:0000256" key="3">
    <source>
        <dbReference type="ARBA" id="ARBA00012438"/>
    </source>
</evidence>
<dbReference type="SUPFAM" id="SSF47384">
    <property type="entry name" value="Homodimeric domain of signal transducing histidine kinase"/>
    <property type="match status" value="1"/>
</dbReference>
<dbReference type="PROSITE" id="PS50839">
    <property type="entry name" value="CHASE"/>
    <property type="match status" value="1"/>
</dbReference>
<dbReference type="Pfam" id="PF02518">
    <property type="entry name" value="HATPase_c"/>
    <property type="match status" value="1"/>
</dbReference>
<evidence type="ECO:0000256" key="2">
    <source>
        <dbReference type="ARBA" id="ARBA00004370"/>
    </source>
</evidence>
<evidence type="ECO:0000256" key="7">
    <source>
        <dbReference type="ARBA" id="ARBA00022777"/>
    </source>
</evidence>
<evidence type="ECO:0000256" key="11">
    <source>
        <dbReference type="SAM" id="MobiDB-lite"/>
    </source>
</evidence>
<dbReference type="InterPro" id="IPR036097">
    <property type="entry name" value="HisK_dim/P_sf"/>
</dbReference>
<keyword evidence="7" id="KW-0418">Kinase</keyword>
<evidence type="ECO:0000256" key="9">
    <source>
        <dbReference type="ARBA" id="ARBA00023012"/>
    </source>
</evidence>
<dbReference type="InterPro" id="IPR004358">
    <property type="entry name" value="Sig_transdc_His_kin-like_C"/>
</dbReference>
<dbReference type="EC" id="2.7.13.3" evidence="3"/>
<dbReference type="SUPFAM" id="SSF55785">
    <property type="entry name" value="PYP-like sensor domain (PAS domain)"/>
    <property type="match status" value="1"/>
</dbReference>
<evidence type="ECO:0000256" key="6">
    <source>
        <dbReference type="ARBA" id="ARBA00022692"/>
    </source>
</evidence>
<dbReference type="PANTHER" id="PTHR43047">
    <property type="entry name" value="TWO-COMPONENT HISTIDINE PROTEIN KINASE"/>
    <property type="match status" value="1"/>
</dbReference>
<keyword evidence="9" id="KW-0902">Two-component regulatory system</keyword>
<gene>
    <name evidence="15" type="ORF">BOO69_07575</name>
</gene>
<dbReference type="AlphaFoldDB" id="A0A1J0WG55"/>
<dbReference type="RefSeq" id="WP_071971629.1">
    <property type="nucleotide sequence ID" value="NZ_CP018076.1"/>
</dbReference>
<dbReference type="Pfam" id="PF00512">
    <property type="entry name" value="HisKA"/>
    <property type="match status" value="1"/>
</dbReference>
<feature type="region of interest" description="Disordered" evidence="11">
    <location>
        <begin position="666"/>
        <end position="685"/>
    </location>
</feature>
<evidence type="ECO:0000256" key="10">
    <source>
        <dbReference type="ARBA" id="ARBA00023136"/>
    </source>
</evidence>
<dbReference type="SUPFAM" id="SSF55874">
    <property type="entry name" value="ATPase domain of HSP90 chaperone/DNA topoisomerase II/histidine kinase"/>
    <property type="match status" value="1"/>
</dbReference>
<dbReference type="Pfam" id="PF12860">
    <property type="entry name" value="PAS_7"/>
    <property type="match status" value="1"/>
</dbReference>
<keyword evidence="10 12" id="KW-0472">Membrane</keyword>
<dbReference type="InterPro" id="IPR003594">
    <property type="entry name" value="HATPase_dom"/>
</dbReference>
<dbReference type="KEGG" id="suam:BOO69_07575"/>
<dbReference type="InterPro" id="IPR042240">
    <property type="entry name" value="CHASE_sf"/>
</dbReference>
<dbReference type="STRING" id="1917485.BOO69_07575"/>
<feature type="domain" description="Histidine kinase" evidence="13">
    <location>
        <begin position="427"/>
        <end position="668"/>
    </location>
</feature>
<evidence type="ECO:0000256" key="4">
    <source>
        <dbReference type="ARBA" id="ARBA00022553"/>
    </source>
</evidence>
<keyword evidence="4" id="KW-0597">Phosphoprotein</keyword>
<dbReference type="Gene3D" id="1.10.287.130">
    <property type="match status" value="1"/>
</dbReference>
<evidence type="ECO:0000259" key="13">
    <source>
        <dbReference type="PROSITE" id="PS50109"/>
    </source>
</evidence>
<dbReference type="Gene3D" id="3.30.450.350">
    <property type="entry name" value="CHASE domain"/>
    <property type="match status" value="1"/>
</dbReference>
<dbReference type="InterPro" id="IPR006189">
    <property type="entry name" value="CHASE_dom"/>
</dbReference>
<evidence type="ECO:0000313" key="16">
    <source>
        <dbReference type="Proteomes" id="UP000181897"/>
    </source>
</evidence>
<dbReference type="Pfam" id="PF03924">
    <property type="entry name" value="CHASE"/>
    <property type="match status" value="1"/>
</dbReference>
<sequence length="685" mass="75897">MRIWAPRFLLIAMVSGLILTFGKRIEDLSYQTYLQNLRMNAALELSAIREQFEIQMVDRVLRLNQLASALSENPDMNQTEFNIKAVDFLLQSNDVVNIAAAPDLVVEMIFPKTGNEGTLGLDYRANPRQFPKVEEAMNTRRGQIDGPVDLVQGGRGLILRQPVFTRRGSSNALEPWGIVSVVLDYESFIQSISNEALTDQYDIVLRERRPDNRFGAELRLGDVGALSRDPVVMTLNIPLGIWELAATPIEGWPKHRPMYLWHWTLRFLFAALVGVGLFYVLRLADNRRAAETRLTNGIEALPHGFVMFDPEGRLVAMNRRYAEMHGPSSVVKIGVLYEDIVKSSLDKGIIKDAVGREEEWLEMWRNRPLDGSLDPEQIIPDGRIMQTSDRLMDDGSIVGLRIDVTELKRAQQAAEAANKAKTDFMGVLSHELRTPLTVILGHARLARNIDRLPPAKALEQALEAHPEAAREIEPHVDALLTQVTGMMARLERSGDHLLTLISEILDFAKLESGSQTLQPELHEVADIVTTVEDQMRPMIEEKGLAFNVTVDAGDVYADANRVRQVLINLVGNASKFTKEGSIDLTASVSEDSVVFSVRDTGIGIPQDQVSRVFEAFHQVDSTSTRQFGGTGLGLAISRDIAEAHGGTLTATSVPGEGSTFVMRLPRGSQQAAGQDAEDTPRNLVA</sequence>
<dbReference type="GO" id="GO:0016020">
    <property type="term" value="C:membrane"/>
    <property type="evidence" value="ECO:0007669"/>
    <property type="project" value="UniProtKB-SubCell"/>
</dbReference>
<keyword evidence="16" id="KW-1185">Reference proteome</keyword>
<dbReference type="SMART" id="SM01079">
    <property type="entry name" value="CHASE"/>
    <property type="match status" value="1"/>
</dbReference>
<evidence type="ECO:0000256" key="5">
    <source>
        <dbReference type="ARBA" id="ARBA00022679"/>
    </source>
</evidence>
<dbReference type="InterPro" id="IPR035965">
    <property type="entry name" value="PAS-like_dom_sf"/>
</dbReference>
<dbReference type="SMART" id="SM00388">
    <property type="entry name" value="HisKA"/>
    <property type="match status" value="1"/>
</dbReference>
<evidence type="ECO:0000313" key="15">
    <source>
        <dbReference type="EMBL" id="APE43295.1"/>
    </source>
</evidence>
<dbReference type="CDD" id="cd16922">
    <property type="entry name" value="HATPase_EvgS-ArcB-TorS-like"/>
    <property type="match status" value="1"/>
</dbReference>
<dbReference type="PRINTS" id="PR00344">
    <property type="entry name" value="BCTRLSENSOR"/>
</dbReference>
<dbReference type="Proteomes" id="UP000181897">
    <property type="component" value="Chromosome"/>
</dbReference>